<dbReference type="PATRIC" id="fig|1230454.4.peg.1290"/>
<keyword evidence="1" id="KW-0472">Membrane</keyword>
<dbReference type="AlphaFoldDB" id="M0PF52"/>
<proteinExistence type="predicted"/>
<protein>
    <submittedName>
        <fullName evidence="2">Uncharacterized protein</fullName>
    </submittedName>
</protein>
<dbReference type="EMBL" id="AOJI01000019">
    <property type="protein sequence ID" value="EMA68184.1"/>
    <property type="molecule type" value="Genomic_DNA"/>
</dbReference>
<evidence type="ECO:0000313" key="3">
    <source>
        <dbReference type="Proteomes" id="UP000011575"/>
    </source>
</evidence>
<dbReference type="RefSeq" id="WP_007999633.1">
    <property type="nucleotide sequence ID" value="NZ_AOJI01000019.1"/>
</dbReference>
<keyword evidence="1" id="KW-0812">Transmembrane</keyword>
<feature type="transmembrane region" description="Helical" evidence="1">
    <location>
        <begin position="41"/>
        <end position="62"/>
    </location>
</feature>
<keyword evidence="3" id="KW-1185">Reference proteome</keyword>
<reference evidence="2 3" key="1">
    <citation type="journal article" date="2014" name="PLoS Genet.">
        <title>Phylogenetically driven sequencing of extremely halophilic archaea reveals strategies for static and dynamic osmo-response.</title>
        <authorList>
            <person name="Becker E.A."/>
            <person name="Seitzer P.M."/>
            <person name="Tritt A."/>
            <person name="Larsen D."/>
            <person name="Krusor M."/>
            <person name="Yao A.I."/>
            <person name="Wu D."/>
            <person name="Madern D."/>
            <person name="Eisen J.A."/>
            <person name="Darling A.E."/>
            <person name="Facciotti M.T."/>
        </authorList>
    </citation>
    <scope>NUCLEOTIDE SEQUENCE [LARGE SCALE GENOMIC DNA]</scope>
    <source>
        <strain evidence="2 3">JCM 13560</strain>
    </source>
</reference>
<keyword evidence="1" id="KW-1133">Transmembrane helix</keyword>
<sequence>MPSNDYDASVPGLLLVIVFQLGVCILLLSQIADAVREQGTLLGLAGYLIGGLVIAGALVTLFEGPE</sequence>
<gene>
    <name evidence="2" type="ORF">C461_06369</name>
</gene>
<evidence type="ECO:0000256" key="1">
    <source>
        <dbReference type="SAM" id="Phobius"/>
    </source>
</evidence>
<dbReference type="Proteomes" id="UP000011575">
    <property type="component" value="Unassembled WGS sequence"/>
</dbReference>
<organism evidence="2 3">
    <name type="scientific">Halorubrum aidingense JCM 13560</name>
    <dbReference type="NCBI Taxonomy" id="1230454"/>
    <lineage>
        <taxon>Archaea</taxon>
        <taxon>Methanobacteriati</taxon>
        <taxon>Methanobacteriota</taxon>
        <taxon>Stenosarchaea group</taxon>
        <taxon>Halobacteria</taxon>
        <taxon>Halobacteriales</taxon>
        <taxon>Haloferacaceae</taxon>
        <taxon>Halorubrum</taxon>
    </lineage>
</organism>
<feature type="transmembrane region" description="Helical" evidence="1">
    <location>
        <begin position="12"/>
        <end position="29"/>
    </location>
</feature>
<accession>M0PF52</accession>
<evidence type="ECO:0000313" key="2">
    <source>
        <dbReference type="EMBL" id="EMA68184.1"/>
    </source>
</evidence>
<name>M0PF52_9EURY</name>
<comment type="caution">
    <text evidence="2">The sequence shown here is derived from an EMBL/GenBank/DDBJ whole genome shotgun (WGS) entry which is preliminary data.</text>
</comment>